<dbReference type="GO" id="GO:0016020">
    <property type="term" value="C:membrane"/>
    <property type="evidence" value="ECO:0007669"/>
    <property type="project" value="UniProtKB-SubCell"/>
</dbReference>
<organism evidence="7 8">
    <name type="scientific">Latimeria chalumnae</name>
    <name type="common">Coelacanth</name>
    <dbReference type="NCBI Taxonomy" id="7897"/>
    <lineage>
        <taxon>Eukaryota</taxon>
        <taxon>Metazoa</taxon>
        <taxon>Chordata</taxon>
        <taxon>Craniata</taxon>
        <taxon>Vertebrata</taxon>
        <taxon>Euteleostomi</taxon>
        <taxon>Coelacanthiformes</taxon>
        <taxon>Coelacanthidae</taxon>
        <taxon>Latimeria</taxon>
    </lineage>
</organism>
<dbReference type="OMA" id="AITSCFC"/>
<dbReference type="FunCoup" id="H3AZK7">
    <property type="interactions" value="49"/>
</dbReference>
<dbReference type="PANTHER" id="PTHR14948">
    <property type="entry name" value="NG5"/>
    <property type="match status" value="1"/>
</dbReference>
<dbReference type="HOGENOM" id="CLU_103195_0_0_1"/>
<dbReference type="Proteomes" id="UP000008672">
    <property type="component" value="Unassembled WGS sequence"/>
</dbReference>
<keyword evidence="4 6" id="KW-1133">Transmembrane helix</keyword>
<reference evidence="8" key="1">
    <citation type="submission" date="2011-08" db="EMBL/GenBank/DDBJ databases">
        <title>The draft genome of Latimeria chalumnae.</title>
        <authorList>
            <person name="Di Palma F."/>
            <person name="Alfoldi J."/>
            <person name="Johnson J."/>
            <person name="Berlin A."/>
            <person name="Gnerre S."/>
            <person name="Jaffe D."/>
            <person name="MacCallum I."/>
            <person name="Young S."/>
            <person name="Walker B.J."/>
            <person name="Lander E."/>
            <person name="Lindblad-Toh K."/>
        </authorList>
    </citation>
    <scope>NUCLEOTIDE SEQUENCE [LARGE SCALE GENOMIC DNA]</scope>
    <source>
        <strain evidence="8">Wild caught</strain>
    </source>
</reference>
<feature type="transmembrane region" description="Helical" evidence="6">
    <location>
        <begin position="107"/>
        <end position="131"/>
    </location>
</feature>
<accession>H3AZK7</accession>
<dbReference type="eggNOG" id="ENOG502RY44">
    <property type="taxonomic scope" value="Eukaryota"/>
</dbReference>
<evidence type="ECO:0000313" key="7">
    <source>
        <dbReference type="Ensembl" id="ENSLACP00000015078.1"/>
    </source>
</evidence>
<dbReference type="InterPro" id="IPR051423">
    <property type="entry name" value="CD225/Dispanin"/>
</dbReference>
<proteinExistence type="inferred from homology"/>
<protein>
    <submittedName>
        <fullName evidence="7">Trafficking regulator of GLUT4 (SLC2A4) 1/pseudo</fullName>
    </submittedName>
</protein>
<feature type="transmembrane region" description="Helical" evidence="6">
    <location>
        <begin position="151"/>
        <end position="173"/>
    </location>
</feature>
<dbReference type="PANTHER" id="PTHR14948:SF1">
    <property type="entry name" value="TRAFFICKING REGULATOR OF GLUT4 1"/>
    <property type="match status" value="1"/>
</dbReference>
<dbReference type="AlphaFoldDB" id="H3AZK7"/>
<evidence type="ECO:0000256" key="3">
    <source>
        <dbReference type="ARBA" id="ARBA00022692"/>
    </source>
</evidence>
<evidence type="ECO:0000256" key="6">
    <source>
        <dbReference type="SAM" id="Phobius"/>
    </source>
</evidence>
<dbReference type="InParanoid" id="H3AZK7"/>
<evidence type="ECO:0000256" key="1">
    <source>
        <dbReference type="ARBA" id="ARBA00004370"/>
    </source>
</evidence>
<name>H3AZK7_LATCH</name>
<dbReference type="InterPro" id="IPR007593">
    <property type="entry name" value="CD225/Dispanin_fam"/>
</dbReference>
<dbReference type="EMBL" id="AFYH01104165">
    <property type="status" value="NOT_ANNOTATED_CDS"/>
    <property type="molecule type" value="Genomic_DNA"/>
</dbReference>
<dbReference type="Ensembl" id="ENSLACT00000015184.1">
    <property type="protein sequence ID" value="ENSLACP00000015078.1"/>
    <property type="gene ID" value="ENSLACG00000013267.1"/>
</dbReference>
<reference evidence="7" key="2">
    <citation type="submission" date="2025-08" db="UniProtKB">
        <authorList>
            <consortium name="Ensembl"/>
        </authorList>
    </citation>
    <scope>IDENTIFICATION</scope>
</reference>
<keyword evidence="3 6" id="KW-0812">Transmembrane</keyword>
<evidence type="ECO:0000313" key="8">
    <source>
        <dbReference type="Proteomes" id="UP000008672"/>
    </source>
</evidence>
<dbReference type="GeneTree" id="ENSGT00940000160337"/>
<dbReference type="Pfam" id="PF04505">
    <property type="entry name" value="CD225"/>
    <property type="match status" value="1"/>
</dbReference>
<keyword evidence="8" id="KW-1185">Reference proteome</keyword>
<comment type="similarity">
    <text evidence="2">Belongs to the CD225/Dispanin family.</text>
</comment>
<keyword evidence="5 6" id="KW-0472">Membrane</keyword>
<sequence length="181" mass="19671">MAINTDNQFEKTLSGSSSVILTDTQETQKLLTTTDSKEENGIKNSKSFTVNMSSEKSLEMDQNGHGIQCKSGSAGRLSAQLSPSKTSLGRLSTATTSAQDQSQPKDYLILAIFSCFCPIWPVNIVALVYSIMSRNSWQQGDVDGARRLGHLARLLSIVSIILGIVIIALYCIVNFAGKNHR</sequence>
<gene>
    <name evidence="7" type="primary">TRARG1</name>
</gene>
<evidence type="ECO:0000256" key="2">
    <source>
        <dbReference type="ARBA" id="ARBA00006843"/>
    </source>
</evidence>
<reference evidence="7" key="3">
    <citation type="submission" date="2025-09" db="UniProtKB">
        <authorList>
            <consortium name="Ensembl"/>
        </authorList>
    </citation>
    <scope>IDENTIFICATION</scope>
</reference>
<evidence type="ECO:0000256" key="4">
    <source>
        <dbReference type="ARBA" id="ARBA00022989"/>
    </source>
</evidence>
<dbReference type="STRING" id="7897.ENSLACP00000015078"/>
<comment type="subcellular location">
    <subcellularLocation>
        <location evidence="1">Membrane</location>
    </subcellularLocation>
</comment>
<evidence type="ECO:0000256" key="5">
    <source>
        <dbReference type="ARBA" id="ARBA00023136"/>
    </source>
</evidence>